<name>A0A1E3X216_9BACT</name>
<protein>
    <submittedName>
        <fullName evidence="1">Uncharacterized protein</fullName>
    </submittedName>
</protein>
<evidence type="ECO:0000313" key="1">
    <source>
        <dbReference type="EMBL" id="ODS29666.1"/>
    </source>
</evidence>
<dbReference type="EMBL" id="MAYW01000420">
    <property type="protein sequence ID" value="ODS29666.1"/>
    <property type="molecule type" value="Genomic_DNA"/>
</dbReference>
<proteinExistence type="predicted"/>
<dbReference type="Proteomes" id="UP000094056">
    <property type="component" value="Unassembled WGS sequence"/>
</dbReference>
<comment type="caution">
    <text evidence="1">The sequence shown here is derived from an EMBL/GenBank/DDBJ whole genome shotgun (WGS) entry which is preliminary data.</text>
</comment>
<evidence type="ECO:0000313" key="2">
    <source>
        <dbReference type="Proteomes" id="UP000094056"/>
    </source>
</evidence>
<dbReference type="AlphaFoldDB" id="A0A1E3X216"/>
<sequence length="83" mass="9397">MEPNIINRIEAKKREFANNNKQSPTKLYLTISDELDLSALPATEIGDLAGLFIKYRPKEALKRKGNKFCGLEVVLDSDVFKVE</sequence>
<accession>A0A1E3X216</accession>
<gene>
    <name evidence="1" type="ORF">SCARUB_05235</name>
</gene>
<organism evidence="1 2">
    <name type="scientific">Candidatus Scalindua rubra</name>
    <dbReference type="NCBI Taxonomy" id="1872076"/>
    <lineage>
        <taxon>Bacteria</taxon>
        <taxon>Pseudomonadati</taxon>
        <taxon>Planctomycetota</taxon>
        <taxon>Candidatus Brocadiia</taxon>
        <taxon>Candidatus Brocadiales</taxon>
        <taxon>Candidatus Scalinduaceae</taxon>
        <taxon>Candidatus Scalindua</taxon>
    </lineage>
</organism>
<reference evidence="1 2" key="1">
    <citation type="submission" date="2016-07" db="EMBL/GenBank/DDBJ databases">
        <title>Draft genome of Scalindua rubra, obtained from a brine-seawater interface in the Red Sea, sheds light on salt adaptation in anammox bacteria.</title>
        <authorList>
            <person name="Speth D.R."/>
            <person name="Lagkouvardos I."/>
            <person name="Wang Y."/>
            <person name="Qian P.-Y."/>
            <person name="Dutilh B.E."/>
            <person name="Jetten M.S."/>
        </authorList>
    </citation>
    <scope>NUCLEOTIDE SEQUENCE [LARGE SCALE GENOMIC DNA]</scope>
    <source>
        <strain evidence="1">BSI-1</strain>
    </source>
</reference>